<protein>
    <submittedName>
        <fullName evidence="1">Uncharacterized protein</fullName>
    </submittedName>
</protein>
<gene>
    <name evidence="1" type="ORF">V6N12_045551</name>
</gene>
<comment type="caution">
    <text evidence="1">The sequence shown here is derived from an EMBL/GenBank/DDBJ whole genome shotgun (WGS) entry which is preliminary data.</text>
</comment>
<sequence>MLDEKLKNWLRKEDVWSKILDKVFAEEEKKVKDLEVKAKDKCFVGLCPSIKSHYQLSKKAKKMPPLLMSLSRNDNLRE</sequence>
<organism evidence="1 2">
    <name type="scientific">Hibiscus sabdariffa</name>
    <name type="common">roselle</name>
    <dbReference type="NCBI Taxonomy" id="183260"/>
    <lineage>
        <taxon>Eukaryota</taxon>
        <taxon>Viridiplantae</taxon>
        <taxon>Streptophyta</taxon>
        <taxon>Embryophyta</taxon>
        <taxon>Tracheophyta</taxon>
        <taxon>Spermatophyta</taxon>
        <taxon>Magnoliopsida</taxon>
        <taxon>eudicotyledons</taxon>
        <taxon>Gunneridae</taxon>
        <taxon>Pentapetalae</taxon>
        <taxon>rosids</taxon>
        <taxon>malvids</taxon>
        <taxon>Malvales</taxon>
        <taxon>Malvaceae</taxon>
        <taxon>Malvoideae</taxon>
        <taxon>Hibiscus</taxon>
    </lineage>
</organism>
<keyword evidence="2" id="KW-1185">Reference proteome</keyword>
<evidence type="ECO:0000313" key="1">
    <source>
        <dbReference type="EMBL" id="KAK8593471.1"/>
    </source>
</evidence>
<dbReference type="EMBL" id="JBBPBM010000003">
    <property type="protein sequence ID" value="KAK8593471.1"/>
    <property type="molecule type" value="Genomic_DNA"/>
</dbReference>
<evidence type="ECO:0000313" key="2">
    <source>
        <dbReference type="Proteomes" id="UP001472677"/>
    </source>
</evidence>
<accession>A0ABR2G365</accession>
<name>A0ABR2G365_9ROSI</name>
<proteinExistence type="predicted"/>
<reference evidence="1 2" key="1">
    <citation type="journal article" date="2024" name="G3 (Bethesda)">
        <title>Genome assembly of Hibiscus sabdariffa L. provides insights into metabolisms of medicinal natural products.</title>
        <authorList>
            <person name="Kim T."/>
        </authorList>
    </citation>
    <scope>NUCLEOTIDE SEQUENCE [LARGE SCALE GENOMIC DNA]</scope>
    <source>
        <strain evidence="1">TK-2024</strain>
        <tissue evidence="1">Old leaves</tissue>
    </source>
</reference>
<dbReference type="Proteomes" id="UP001472677">
    <property type="component" value="Unassembled WGS sequence"/>
</dbReference>